<feature type="transmembrane region" description="Helical" evidence="1">
    <location>
        <begin position="51"/>
        <end position="70"/>
    </location>
</feature>
<evidence type="ECO:0000313" key="2">
    <source>
        <dbReference type="EMBL" id="MEK8179869.1"/>
    </source>
</evidence>
<reference evidence="2 3" key="1">
    <citation type="submission" date="2024-04" db="EMBL/GenBank/DDBJ databases">
        <title>draft genome sequnece of Flavobacterium buctense JCM 30750.</title>
        <authorList>
            <person name="Kim D.-U."/>
        </authorList>
    </citation>
    <scope>NUCLEOTIDE SEQUENCE [LARGE SCALE GENOMIC DNA]</scope>
    <source>
        <strain evidence="2 3">JCM 30750</strain>
    </source>
</reference>
<accession>A0ABU9E1R9</accession>
<organism evidence="2 3">
    <name type="scientific">Flavobacterium buctense</name>
    <dbReference type="NCBI Taxonomy" id="1648146"/>
    <lineage>
        <taxon>Bacteria</taxon>
        <taxon>Pseudomonadati</taxon>
        <taxon>Bacteroidota</taxon>
        <taxon>Flavobacteriia</taxon>
        <taxon>Flavobacteriales</taxon>
        <taxon>Flavobacteriaceae</taxon>
        <taxon>Flavobacterium</taxon>
    </lineage>
</organism>
<dbReference type="Proteomes" id="UP001491349">
    <property type="component" value="Unassembled WGS sequence"/>
</dbReference>
<comment type="caution">
    <text evidence="2">The sequence shown here is derived from an EMBL/GenBank/DDBJ whole genome shotgun (WGS) entry which is preliminary data.</text>
</comment>
<feature type="transmembrane region" description="Helical" evidence="1">
    <location>
        <begin position="24"/>
        <end position="45"/>
    </location>
</feature>
<keyword evidence="1" id="KW-0812">Transmembrane</keyword>
<name>A0ABU9E1R9_9FLAO</name>
<evidence type="ECO:0000256" key="1">
    <source>
        <dbReference type="SAM" id="Phobius"/>
    </source>
</evidence>
<sequence length="82" mass="9345">MKKEPELSTFTTEELEKRAKTTKLATGMLLVVIIMQFLIGIYLTIKQGFNVFTIIPMAFLPLVIVNYANLKKIKEEIAKRNG</sequence>
<gene>
    <name evidence="2" type="ORF">WMW71_05905</name>
</gene>
<dbReference type="RefSeq" id="WP_187660346.1">
    <property type="nucleotide sequence ID" value="NZ_JACTAB010000004.1"/>
</dbReference>
<protein>
    <submittedName>
        <fullName evidence="2">Redox-active disulfide protein 2</fullName>
    </submittedName>
</protein>
<evidence type="ECO:0000313" key="3">
    <source>
        <dbReference type="Proteomes" id="UP001491349"/>
    </source>
</evidence>
<proteinExistence type="predicted"/>
<keyword evidence="3" id="KW-1185">Reference proteome</keyword>
<keyword evidence="1" id="KW-1133">Transmembrane helix</keyword>
<dbReference type="EMBL" id="JBBPCB010000003">
    <property type="protein sequence ID" value="MEK8179869.1"/>
    <property type="molecule type" value="Genomic_DNA"/>
</dbReference>
<keyword evidence="1" id="KW-0472">Membrane</keyword>